<dbReference type="GeneID" id="116298864"/>
<dbReference type="RefSeq" id="XP_031563297.1">
    <property type="nucleotide sequence ID" value="XM_031707437.1"/>
</dbReference>
<sequence>MQRYKVSFLLLVINIINFTMATNVNNSSGWPICKNKGFSGCICTNQKTARCYISHVADIEKHVIQPNWFLQLDLSGNGIQFIPKTKLSNFSSLIQLSLANNSIQTVSQRAFYGLARLRELNLRDNTIKQWDTTSIGQDLPSLSLLNVARNTYWKPDQNILSLPNLKVIYLLLEVTIHESSSFRCYLIRQNMTLGNENYSEILPSNVQEKVDFTTFAWYDKISCIKRSINIPDSNFLNVIKEQELYFHCQVVPRDKSFLGGEDRKMTSRKLSHTNDKIRPWYYIFMVDICWDTVNLVHIPILCLGLVAMVFNLIIVITTLRSRVLRESVAHVLVANIAVGDLLMSLYSITLIITRRSLSMKEFYRVHLPYYCRLVGSFLVAGQFAHCMLSLITTLERYLAVVYCMRPHIRITMPTCRVVMVMVWSISTSLAACSVTNESFSIDDMCLPHIEVNDIPVFHYIGGTGLALYFLSIALYGHMYLDFKRTNQKTAQLQRENGLARRIAPIVLTNIFFLILPALILAIIFYIFKNYKFSNTLEVFWRTFGIACVGLNPFLNPILFSFRNSKFCGQLRRYCHYFNCNNSVSDRIV</sequence>
<evidence type="ECO:0000256" key="5">
    <source>
        <dbReference type="ARBA" id="ARBA00022737"/>
    </source>
</evidence>
<keyword evidence="12" id="KW-0732">Signal</keyword>
<evidence type="ECO:0000256" key="3">
    <source>
        <dbReference type="ARBA" id="ARBA00022614"/>
    </source>
</evidence>
<accession>A0A6P8IC99</accession>
<dbReference type="GO" id="GO:0008528">
    <property type="term" value="F:G protein-coupled peptide receptor activity"/>
    <property type="evidence" value="ECO:0007669"/>
    <property type="project" value="TreeGrafter"/>
</dbReference>
<evidence type="ECO:0000313" key="14">
    <source>
        <dbReference type="Proteomes" id="UP000515163"/>
    </source>
</evidence>
<name>A0A6P8IC99_ACTTE</name>
<evidence type="ECO:0000256" key="8">
    <source>
        <dbReference type="ARBA" id="ARBA00023136"/>
    </source>
</evidence>
<reference evidence="15" key="1">
    <citation type="submission" date="2025-08" db="UniProtKB">
        <authorList>
            <consortium name="RefSeq"/>
        </authorList>
    </citation>
    <scope>IDENTIFICATION</scope>
    <source>
        <tissue evidence="15">Tentacle</tissue>
    </source>
</reference>
<dbReference type="InterPro" id="IPR000276">
    <property type="entry name" value="GPCR_Rhodpsn"/>
</dbReference>
<evidence type="ECO:0000256" key="9">
    <source>
        <dbReference type="ARBA" id="ARBA00023170"/>
    </source>
</evidence>
<keyword evidence="14" id="KW-1185">Reference proteome</keyword>
<keyword evidence="10" id="KW-0807">Transducer</keyword>
<dbReference type="InterPro" id="IPR017452">
    <property type="entry name" value="GPCR_Rhodpsn_7TM"/>
</dbReference>
<feature type="transmembrane region" description="Helical" evidence="11">
    <location>
        <begin position="539"/>
        <end position="561"/>
    </location>
</feature>
<evidence type="ECO:0000256" key="4">
    <source>
        <dbReference type="ARBA" id="ARBA00022692"/>
    </source>
</evidence>
<dbReference type="SUPFAM" id="SSF81321">
    <property type="entry name" value="Family A G protein-coupled receptor-like"/>
    <property type="match status" value="1"/>
</dbReference>
<feature type="transmembrane region" description="Helical" evidence="11">
    <location>
        <begin position="295"/>
        <end position="319"/>
    </location>
</feature>
<feature type="transmembrane region" description="Helical" evidence="11">
    <location>
        <begin position="373"/>
        <end position="394"/>
    </location>
</feature>
<dbReference type="KEGG" id="aten:116298864"/>
<feature type="transmembrane region" description="Helical" evidence="11">
    <location>
        <begin position="331"/>
        <end position="353"/>
    </location>
</feature>
<proteinExistence type="predicted"/>
<organism evidence="14 15">
    <name type="scientific">Actinia tenebrosa</name>
    <name type="common">Australian red waratah sea anemone</name>
    <dbReference type="NCBI Taxonomy" id="6105"/>
    <lineage>
        <taxon>Eukaryota</taxon>
        <taxon>Metazoa</taxon>
        <taxon>Cnidaria</taxon>
        <taxon>Anthozoa</taxon>
        <taxon>Hexacorallia</taxon>
        <taxon>Actiniaria</taxon>
        <taxon>Actiniidae</taxon>
        <taxon>Actinia</taxon>
    </lineage>
</organism>
<dbReference type="OrthoDB" id="6110188at2759"/>
<evidence type="ECO:0000313" key="15">
    <source>
        <dbReference type="RefSeq" id="XP_031563297.1"/>
    </source>
</evidence>
<evidence type="ECO:0000256" key="12">
    <source>
        <dbReference type="SAM" id="SignalP"/>
    </source>
</evidence>
<dbReference type="GO" id="GO:0005886">
    <property type="term" value="C:plasma membrane"/>
    <property type="evidence" value="ECO:0007669"/>
    <property type="project" value="UniProtKB-SubCell"/>
</dbReference>
<feature type="transmembrane region" description="Helical" evidence="11">
    <location>
        <begin position="501"/>
        <end position="527"/>
    </location>
</feature>
<dbReference type="Gene3D" id="1.20.1070.10">
    <property type="entry name" value="Rhodopsin 7-helix transmembrane proteins"/>
    <property type="match status" value="1"/>
</dbReference>
<evidence type="ECO:0000256" key="2">
    <source>
        <dbReference type="ARBA" id="ARBA00022475"/>
    </source>
</evidence>
<keyword evidence="2" id="KW-1003">Cell membrane</keyword>
<dbReference type="FunCoup" id="A0A6P8IC99">
    <property type="interactions" value="314"/>
</dbReference>
<keyword evidence="6 11" id="KW-1133">Transmembrane helix</keyword>
<dbReference type="PRINTS" id="PR00237">
    <property type="entry name" value="GPCRRHODOPSN"/>
</dbReference>
<evidence type="ECO:0000256" key="11">
    <source>
        <dbReference type="SAM" id="Phobius"/>
    </source>
</evidence>
<dbReference type="Pfam" id="PF13855">
    <property type="entry name" value="LRR_8"/>
    <property type="match status" value="1"/>
</dbReference>
<evidence type="ECO:0000259" key="13">
    <source>
        <dbReference type="PROSITE" id="PS50262"/>
    </source>
</evidence>
<dbReference type="PANTHER" id="PTHR24372">
    <property type="entry name" value="GLYCOPROTEIN HORMONE RECEPTOR"/>
    <property type="match status" value="1"/>
</dbReference>
<evidence type="ECO:0000256" key="10">
    <source>
        <dbReference type="ARBA" id="ARBA00023224"/>
    </source>
</evidence>
<dbReference type="InParanoid" id="A0A6P8IC99"/>
<feature type="transmembrane region" description="Helical" evidence="11">
    <location>
        <begin position="456"/>
        <end position="480"/>
    </location>
</feature>
<protein>
    <submittedName>
        <fullName evidence="15">Relaxin receptor 1-like isoform X1</fullName>
    </submittedName>
</protein>
<dbReference type="Gene3D" id="3.80.10.10">
    <property type="entry name" value="Ribonuclease Inhibitor"/>
    <property type="match status" value="1"/>
</dbReference>
<dbReference type="GO" id="GO:0009755">
    <property type="term" value="P:hormone-mediated signaling pathway"/>
    <property type="evidence" value="ECO:0007669"/>
    <property type="project" value="TreeGrafter"/>
</dbReference>
<comment type="subcellular location">
    <subcellularLocation>
        <location evidence="1">Cell membrane</location>
        <topology evidence="1">Multi-pass membrane protein</topology>
    </subcellularLocation>
</comment>
<keyword evidence="9" id="KW-0675">Receptor</keyword>
<dbReference type="GO" id="GO:0007189">
    <property type="term" value="P:adenylate cyclase-activating G protein-coupled receptor signaling pathway"/>
    <property type="evidence" value="ECO:0007669"/>
    <property type="project" value="TreeGrafter"/>
</dbReference>
<dbReference type="Pfam" id="PF00001">
    <property type="entry name" value="7tm_1"/>
    <property type="match status" value="1"/>
</dbReference>
<dbReference type="Proteomes" id="UP000515163">
    <property type="component" value="Unplaced"/>
</dbReference>
<feature type="transmembrane region" description="Helical" evidence="11">
    <location>
        <begin position="415"/>
        <end position="436"/>
    </location>
</feature>
<feature type="domain" description="G-protein coupled receptors family 1 profile" evidence="13">
    <location>
        <begin position="310"/>
        <end position="559"/>
    </location>
</feature>
<evidence type="ECO:0000256" key="6">
    <source>
        <dbReference type="ARBA" id="ARBA00022989"/>
    </source>
</evidence>
<feature type="signal peptide" evidence="12">
    <location>
        <begin position="1"/>
        <end position="21"/>
    </location>
</feature>
<evidence type="ECO:0000256" key="1">
    <source>
        <dbReference type="ARBA" id="ARBA00004651"/>
    </source>
</evidence>
<keyword evidence="8 11" id="KW-0472">Membrane</keyword>
<gene>
    <name evidence="15" type="primary">LOC116298864</name>
</gene>
<dbReference type="PROSITE" id="PS50262">
    <property type="entry name" value="G_PROTEIN_RECEP_F1_2"/>
    <property type="match status" value="1"/>
</dbReference>
<dbReference type="InterPro" id="IPR001611">
    <property type="entry name" value="Leu-rich_rpt"/>
</dbReference>
<dbReference type="AlphaFoldDB" id="A0A6P8IC99"/>
<keyword evidence="7" id="KW-0297">G-protein coupled receptor</keyword>
<keyword evidence="3" id="KW-0433">Leucine-rich repeat</keyword>
<keyword evidence="5" id="KW-0677">Repeat</keyword>
<dbReference type="SUPFAM" id="SSF52058">
    <property type="entry name" value="L domain-like"/>
    <property type="match status" value="1"/>
</dbReference>
<feature type="chain" id="PRO_5027901736" evidence="12">
    <location>
        <begin position="22"/>
        <end position="588"/>
    </location>
</feature>
<dbReference type="PANTHER" id="PTHR24372:SF77">
    <property type="entry name" value="G-PROTEIN COUPLED RECEPTORS FAMILY 1 PROFILE DOMAIN-CONTAINING PROTEIN"/>
    <property type="match status" value="1"/>
</dbReference>
<evidence type="ECO:0000256" key="7">
    <source>
        <dbReference type="ARBA" id="ARBA00023040"/>
    </source>
</evidence>
<dbReference type="InterPro" id="IPR032675">
    <property type="entry name" value="LRR_dom_sf"/>
</dbReference>
<keyword evidence="4 11" id="KW-0812">Transmembrane</keyword>